<evidence type="ECO:0000313" key="6">
    <source>
        <dbReference type="Proteomes" id="UP000192223"/>
    </source>
</evidence>
<dbReference type="Pfam" id="PF16076">
    <property type="entry name" value="Acyltransf_C"/>
    <property type="match status" value="1"/>
</dbReference>
<keyword evidence="4" id="KW-0812">Transmembrane</keyword>
<dbReference type="SUPFAM" id="SSF69593">
    <property type="entry name" value="Glycerol-3-phosphate (1)-acyltransferase"/>
    <property type="match status" value="1"/>
</dbReference>
<dbReference type="SMART" id="SM00563">
    <property type="entry name" value="PlsC"/>
    <property type="match status" value="1"/>
</dbReference>
<dbReference type="CDD" id="cd07990">
    <property type="entry name" value="LPLAT_LCLAT1-like"/>
    <property type="match status" value="1"/>
</dbReference>
<keyword evidence="2" id="KW-0808">Transferase</keyword>
<dbReference type="OrthoDB" id="186786at2759"/>
<reference evidence="7" key="1">
    <citation type="submission" date="2025-08" db="UniProtKB">
        <authorList>
            <consortium name="RefSeq"/>
        </authorList>
    </citation>
    <scope>IDENTIFICATION</scope>
    <source>
        <tissue evidence="7">Entire body</tissue>
    </source>
</reference>
<keyword evidence="3" id="KW-0012">Acyltransferase</keyword>
<evidence type="ECO:0000313" key="7">
    <source>
        <dbReference type="RefSeq" id="XP_025834278.1"/>
    </source>
</evidence>
<protein>
    <submittedName>
        <fullName evidence="7">Lysocardiolipin acyltransferase 1-like</fullName>
    </submittedName>
</protein>
<sequence>MNCIIPIACGALLYTSVIAGYTGLFCPLLPLLFISNRLYRYVTDTIFSFWQLYPAALVEIVCRTKVEVYGDLITAGKNNVLFMNHRTRVECVYIWAAMFHCTKGPGKYNYPVRFLLKDILRHLPGPGWITQLMCFLYLKREWNWDEKNLNKMISYFCDMSYKTSLFLFPEGAIFRPESMKASNKYAEKNNLPKYDCVMHPKTTGFAYIINYLVSRDSLDAVYDVTSVYPDCIPQTEFMLLSGDVPKKTIFFIKKYSRSELPTTEQGLRSFLENCWAEKENAIKKFYYERQLPEGKLHRRFNWQILYVALVFWTLVPFIILYYVYSSKWFRFLILLQTIFMLILNYVCGYGFQEFEVNIFLLKKRIFGRGF</sequence>
<evidence type="ECO:0000256" key="1">
    <source>
        <dbReference type="ARBA" id="ARBA00008655"/>
    </source>
</evidence>
<feature type="transmembrane region" description="Helical" evidence="4">
    <location>
        <begin position="304"/>
        <end position="324"/>
    </location>
</feature>
<dbReference type="InParanoid" id="A0A7F5RE76"/>
<dbReference type="GO" id="GO:0016746">
    <property type="term" value="F:acyltransferase activity"/>
    <property type="evidence" value="ECO:0007669"/>
    <property type="project" value="UniProtKB-KW"/>
</dbReference>
<dbReference type="KEGG" id="apln:108743274"/>
<dbReference type="GO" id="GO:0005783">
    <property type="term" value="C:endoplasmic reticulum"/>
    <property type="evidence" value="ECO:0007669"/>
    <property type="project" value="TreeGrafter"/>
</dbReference>
<accession>A0A7F5RE76</accession>
<dbReference type="InterPro" id="IPR002123">
    <property type="entry name" value="Plipid/glycerol_acylTrfase"/>
</dbReference>
<evidence type="ECO:0000259" key="5">
    <source>
        <dbReference type="SMART" id="SM00563"/>
    </source>
</evidence>
<evidence type="ECO:0000256" key="3">
    <source>
        <dbReference type="ARBA" id="ARBA00023315"/>
    </source>
</evidence>
<comment type="similarity">
    <text evidence="1">Belongs to the 1-acyl-sn-glycerol-3-phosphate acyltransferase family.</text>
</comment>
<dbReference type="PANTHER" id="PTHR10983">
    <property type="entry name" value="1-ACYLGLYCEROL-3-PHOSPHATE ACYLTRANSFERASE-RELATED"/>
    <property type="match status" value="1"/>
</dbReference>
<name>A0A7F5RE76_AGRPL</name>
<dbReference type="RefSeq" id="XP_025834278.1">
    <property type="nucleotide sequence ID" value="XM_025978493.1"/>
</dbReference>
<dbReference type="GO" id="GO:0036149">
    <property type="term" value="P:phosphatidylinositol acyl-chain remodeling"/>
    <property type="evidence" value="ECO:0007669"/>
    <property type="project" value="TreeGrafter"/>
</dbReference>
<feature type="transmembrane region" description="Helical" evidence="4">
    <location>
        <begin position="331"/>
        <end position="351"/>
    </location>
</feature>
<dbReference type="GeneID" id="108743274"/>
<evidence type="ECO:0000256" key="4">
    <source>
        <dbReference type="SAM" id="Phobius"/>
    </source>
</evidence>
<dbReference type="Pfam" id="PF01553">
    <property type="entry name" value="Acyltransferase"/>
    <property type="match status" value="1"/>
</dbReference>
<dbReference type="PANTHER" id="PTHR10983:SF16">
    <property type="entry name" value="LYSOCARDIOLIPIN ACYLTRANSFERASE 1"/>
    <property type="match status" value="1"/>
</dbReference>
<evidence type="ECO:0000256" key="2">
    <source>
        <dbReference type="ARBA" id="ARBA00022679"/>
    </source>
</evidence>
<keyword evidence="4" id="KW-1133">Transmembrane helix</keyword>
<organism evidence="6 7">
    <name type="scientific">Agrilus planipennis</name>
    <name type="common">Emerald ash borer</name>
    <name type="synonym">Agrilus marcopoli</name>
    <dbReference type="NCBI Taxonomy" id="224129"/>
    <lineage>
        <taxon>Eukaryota</taxon>
        <taxon>Metazoa</taxon>
        <taxon>Ecdysozoa</taxon>
        <taxon>Arthropoda</taxon>
        <taxon>Hexapoda</taxon>
        <taxon>Insecta</taxon>
        <taxon>Pterygota</taxon>
        <taxon>Neoptera</taxon>
        <taxon>Endopterygota</taxon>
        <taxon>Coleoptera</taxon>
        <taxon>Polyphaga</taxon>
        <taxon>Elateriformia</taxon>
        <taxon>Buprestoidea</taxon>
        <taxon>Buprestidae</taxon>
        <taxon>Agrilinae</taxon>
        <taxon>Agrilus</taxon>
    </lineage>
</organism>
<keyword evidence="4" id="KW-0472">Membrane</keyword>
<feature type="domain" description="Phospholipid/glycerol acyltransferase" evidence="5">
    <location>
        <begin position="79"/>
        <end position="206"/>
    </location>
</feature>
<gene>
    <name evidence="7" type="primary">LOC108743274</name>
</gene>
<dbReference type="Proteomes" id="UP000192223">
    <property type="component" value="Unplaced"/>
</dbReference>
<dbReference type="AlphaFoldDB" id="A0A7F5RE76"/>
<dbReference type="InterPro" id="IPR032098">
    <property type="entry name" value="Acyltransf_C"/>
</dbReference>
<keyword evidence="6" id="KW-1185">Reference proteome</keyword>
<proteinExistence type="inferred from homology"/>